<feature type="domain" description="MDMPI C-terminal" evidence="1">
    <location>
        <begin position="142"/>
        <end position="234"/>
    </location>
</feature>
<name>A0A1H3Q705_9PSEU</name>
<dbReference type="PANTHER" id="PTHR40758:SF1">
    <property type="entry name" value="CONSERVED PROTEIN"/>
    <property type="match status" value="1"/>
</dbReference>
<dbReference type="InterPro" id="IPR017517">
    <property type="entry name" value="Maleyloyr_isom"/>
</dbReference>
<evidence type="ECO:0000313" key="3">
    <source>
        <dbReference type="EMBL" id="SDZ09050.1"/>
    </source>
</evidence>
<sequence>MIDPGRLLDVLAAEGEVLADTAHDASAEAPVPTAPGWTIGATLRHVGSVYRFVLAWLLAGSRPSEWQRDPEPGQAVEEYFEESRRELLDHLGAHDPAEPASTWWPADRTYGFWRRRMAHETIIHRFDVQNAAGVAITEIPKDVAVDGIDEVLTVWFGQKLPLLGLTGTKAGQAGIRSGGHSWIARAGPDETTAWRCSPEEADRSDALVSGSAAQVYLWLWGRASPTAVTYGGDLDISGQLWALLRLATR</sequence>
<accession>A0A1H3Q705</accession>
<dbReference type="InterPro" id="IPR024344">
    <property type="entry name" value="MDMPI_metal-binding"/>
</dbReference>
<protein>
    <submittedName>
        <fullName evidence="3">TIGR03083 family protein</fullName>
    </submittedName>
</protein>
<dbReference type="SUPFAM" id="SSF109854">
    <property type="entry name" value="DinB/YfiT-like putative metalloenzymes"/>
    <property type="match status" value="1"/>
</dbReference>
<gene>
    <name evidence="3" type="ORF">SAMN05421504_109145</name>
</gene>
<feature type="domain" description="Mycothiol-dependent maleylpyruvate isomerase metal-binding" evidence="2">
    <location>
        <begin position="15"/>
        <end position="129"/>
    </location>
</feature>
<dbReference type="EMBL" id="FNON01000009">
    <property type="protein sequence ID" value="SDZ09050.1"/>
    <property type="molecule type" value="Genomic_DNA"/>
</dbReference>
<dbReference type="GO" id="GO:0005886">
    <property type="term" value="C:plasma membrane"/>
    <property type="evidence" value="ECO:0007669"/>
    <property type="project" value="TreeGrafter"/>
</dbReference>
<dbReference type="PANTHER" id="PTHR40758">
    <property type="entry name" value="CONSERVED PROTEIN"/>
    <property type="match status" value="1"/>
</dbReference>
<dbReference type="InterPro" id="IPR010872">
    <property type="entry name" value="MDMPI_C-term_domain"/>
</dbReference>
<organism evidence="3 4">
    <name type="scientific">Amycolatopsis xylanica</name>
    <dbReference type="NCBI Taxonomy" id="589385"/>
    <lineage>
        <taxon>Bacteria</taxon>
        <taxon>Bacillati</taxon>
        <taxon>Actinomycetota</taxon>
        <taxon>Actinomycetes</taxon>
        <taxon>Pseudonocardiales</taxon>
        <taxon>Pseudonocardiaceae</taxon>
        <taxon>Amycolatopsis</taxon>
    </lineage>
</organism>
<proteinExistence type="predicted"/>
<dbReference type="Proteomes" id="UP000199515">
    <property type="component" value="Unassembled WGS sequence"/>
</dbReference>
<evidence type="ECO:0000313" key="4">
    <source>
        <dbReference type="Proteomes" id="UP000199515"/>
    </source>
</evidence>
<keyword evidence="4" id="KW-1185">Reference proteome</keyword>
<dbReference type="NCBIfam" id="TIGR03083">
    <property type="entry name" value="maleylpyruvate isomerase family mycothiol-dependent enzyme"/>
    <property type="match status" value="1"/>
</dbReference>
<dbReference type="STRING" id="589385.SAMN05421504_109145"/>
<reference evidence="3 4" key="1">
    <citation type="submission" date="2016-10" db="EMBL/GenBank/DDBJ databases">
        <authorList>
            <person name="de Groot N.N."/>
        </authorList>
    </citation>
    <scope>NUCLEOTIDE SEQUENCE [LARGE SCALE GENOMIC DNA]</scope>
    <source>
        <strain evidence="3 4">CPCC 202699</strain>
    </source>
</reference>
<evidence type="ECO:0000259" key="2">
    <source>
        <dbReference type="Pfam" id="PF11716"/>
    </source>
</evidence>
<dbReference type="Pfam" id="PF07398">
    <property type="entry name" value="MDMPI_C"/>
    <property type="match status" value="1"/>
</dbReference>
<dbReference type="Gene3D" id="1.20.120.450">
    <property type="entry name" value="dinb family like domain"/>
    <property type="match status" value="1"/>
</dbReference>
<dbReference type="InterPro" id="IPR034660">
    <property type="entry name" value="DinB/YfiT-like"/>
</dbReference>
<dbReference type="AlphaFoldDB" id="A0A1H3Q705"/>
<evidence type="ECO:0000259" key="1">
    <source>
        <dbReference type="Pfam" id="PF07398"/>
    </source>
</evidence>
<dbReference type="GO" id="GO:0046872">
    <property type="term" value="F:metal ion binding"/>
    <property type="evidence" value="ECO:0007669"/>
    <property type="project" value="InterPro"/>
</dbReference>
<dbReference type="Pfam" id="PF11716">
    <property type="entry name" value="MDMPI_N"/>
    <property type="match status" value="1"/>
</dbReference>